<feature type="transmembrane region" description="Helical" evidence="1">
    <location>
        <begin position="194"/>
        <end position="212"/>
    </location>
</feature>
<feature type="transmembrane region" description="Helical" evidence="1">
    <location>
        <begin position="670"/>
        <end position="693"/>
    </location>
</feature>
<keyword evidence="1" id="KW-0472">Membrane</keyword>
<evidence type="ECO:0000313" key="2">
    <source>
        <dbReference type="EMBL" id="MEY8443612.1"/>
    </source>
</evidence>
<feature type="transmembrane region" description="Helical" evidence="1">
    <location>
        <begin position="37"/>
        <end position="54"/>
    </location>
</feature>
<dbReference type="Proteomes" id="UP001565283">
    <property type="component" value="Unassembled WGS sequence"/>
</dbReference>
<evidence type="ECO:0000313" key="3">
    <source>
        <dbReference type="Proteomes" id="UP001565283"/>
    </source>
</evidence>
<sequence>MDFLNKSMYRILLGLFAAALVLMAIQPYTDVGFLEPISVLLLAGLLFFLLRFAYQKFHKMNKKGLKIFIFAFFAVFILFQIISVTQIHMMVFGDPWHIQAQATRIMQGDMVWDVWIRQYPNLLPLVALNVGFMKLAQLLHVSYYVIFYAFNIFINTSIWILMIRFLWKKRAALAAFVALLMVILPMNYDFLLRVGYSDGFAILVLLIIALKFDKLQKTETFGVWQFISTAFLFAVGYLARPNIIIVLVALAILGLVAFSQRQKYKKLWLSITKLLLASVVGIILAMGVTRGLASVMQYDLKGPDVFPTLNWIYEGINTDSMGTWTPADRDYTLNHFGFETAKDANIAGIKERLAYLGQKPWMIPVLLLGKFGQLWSCGTFATATDYQLFSGHYNWTKGPGWLIDNIGAINILVSTYAKALMTLFLLAIVYRLWKSKEEEISVFSLSILTTMGITLFHTLLWEVKPRYQFMTIALIILAAALSFDKIFSEKASFKPEKGRKKFLKIAYPVMAFLSLGLMLTLMQIQPKQKITVNAQQHSLNHFGYSKGSIELGAGESLSQPFELATSANHIDFKSYATMEMKLIIEKKEAGGWKKVAEQAILPEDAITVLRADMTAGQYRMQVQNIQKVPVTMSLMTNTENLDYPYLIELPNDKQASFGFSISQRQPKTKFPLGLILGFAVIYLLGYFVVLAVVKDND</sequence>
<feature type="transmembrane region" description="Helical" evidence="1">
    <location>
        <begin position="170"/>
        <end position="188"/>
    </location>
</feature>
<feature type="transmembrane region" description="Helical" evidence="1">
    <location>
        <begin position="221"/>
        <end position="237"/>
    </location>
</feature>
<keyword evidence="1" id="KW-0812">Transmembrane</keyword>
<evidence type="ECO:0000256" key="1">
    <source>
        <dbReference type="SAM" id="Phobius"/>
    </source>
</evidence>
<dbReference type="EMBL" id="JBCLSH010000012">
    <property type="protein sequence ID" value="MEY8443612.1"/>
    <property type="molecule type" value="Genomic_DNA"/>
</dbReference>
<keyword evidence="1" id="KW-1133">Transmembrane helix</keyword>
<proteinExistence type="predicted"/>
<dbReference type="RefSeq" id="WP_369948245.1">
    <property type="nucleotide sequence ID" value="NZ_JBCLSH010000012.1"/>
</dbReference>
<name>A0ABV4D238_9LACT</name>
<evidence type="ECO:0008006" key="4">
    <source>
        <dbReference type="Google" id="ProtNLM"/>
    </source>
</evidence>
<organism evidence="2 3">
    <name type="scientific">Lactococcus ileimucosae</name>
    <dbReference type="NCBI Taxonomy" id="2941329"/>
    <lineage>
        <taxon>Bacteria</taxon>
        <taxon>Bacillati</taxon>
        <taxon>Bacillota</taxon>
        <taxon>Bacilli</taxon>
        <taxon>Lactobacillales</taxon>
        <taxon>Streptococcaceae</taxon>
        <taxon>Lactococcus</taxon>
    </lineage>
</organism>
<feature type="transmembrane region" description="Helical" evidence="1">
    <location>
        <begin position="141"/>
        <end position="163"/>
    </location>
</feature>
<keyword evidence="3" id="KW-1185">Reference proteome</keyword>
<feature type="transmembrane region" description="Helical" evidence="1">
    <location>
        <begin position="271"/>
        <end position="293"/>
    </location>
</feature>
<feature type="transmembrane region" description="Helical" evidence="1">
    <location>
        <begin position="442"/>
        <end position="461"/>
    </location>
</feature>
<feature type="transmembrane region" description="Helical" evidence="1">
    <location>
        <begin position="66"/>
        <end position="87"/>
    </location>
</feature>
<feature type="transmembrane region" description="Helical" evidence="1">
    <location>
        <begin position="406"/>
        <end position="430"/>
    </location>
</feature>
<comment type="caution">
    <text evidence="2">The sequence shown here is derived from an EMBL/GenBank/DDBJ whole genome shotgun (WGS) entry which is preliminary data.</text>
</comment>
<reference evidence="2 3" key="1">
    <citation type="submission" date="2024-03" db="EMBL/GenBank/DDBJ databases">
        <title>Mouse gut bacterial collection (mGBC) of GemPharmatech.</title>
        <authorList>
            <person name="He Y."/>
            <person name="Dong L."/>
            <person name="Wu D."/>
            <person name="Gao X."/>
            <person name="Lin Z."/>
        </authorList>
    </citation>
    <scope>NUCLEOTIDE SEQUENCE [LARGE SCALE GENOMIC DNA]</scope>
    <source>
        <strain evidence="2 3">61-15</strain>
    </source>
</reference>
<feature type="transmembrane region" description="Helical" evidence="1">
    <location>
        <begin position="505"/>
        <end position="524"/>
    </location>
</feature>
<protein>
    <recommendedName>
        <fullName evidence="4">Glycosyltransferase RgtA/B/C/D-like domain-containing protein</fullName>
    </recommendedName>
</protein>
<feature type="transmembrane region" description="Helical" evidence="1">
    <location>
        <begin position="243"/>
        <end position="259"/>
    </location>
</feature>
<gene>
    <name evidence="2" type="ORF">AALA52_05060</name>
</gene>
<accession>A0ABV4D238</accession>
<feature type="transmembrane region" description="Helical" evidence="1">
    <location>
        <begin position="467"/>
        <end position="484"/>
    </location>
</feature>